<dbReference type="PROSITE" id="PS51777">
    <property type="entry name" value="RH2"/>
    <property type="match status" value="1"/>
</dbReference>
<feature type="domain" description="RH1" evidence="5">
    <location>
        <begin position="11"/>
        <end position="104"/>
    </location>
</feature>
<dbReference type="PANTHER" id="PTHR21502:SF7">
    <property type="entry name" value="RAB-INTERACTING LYSOSOMAL PROTEIN"/>
    <property type="match status" value="1"/>
</dbReference>
<evidence type="ECO:0000256" key="1">
    <source>
        <dbReference type="ARBA" id="ARBA00022448"/>
    </source>
</evidence>
<dbReference type="InterPro" id="IPR051241">
    <property type="entry name" value="DZIP_RILPL"/>
</dbReference>
<evidence type="ECO:0000259" key="6">
    <source>
        <dbReference type="PROSITE" id="PS51777"/>
    </source>
</evidence>
<dbReference type="GO" id="GO:0031267">
    <property type="term" value="F:small GTPase binding"/>
    <property type="evidence" value="ECO:0007669"/>
    <property type="project" value="TreeGrafter"/>
</dbReference>
<feature type="domain" description="RH2" evidence="6">
    <location>
        <begin position="281"/>
        <end position="347"/>
    </location>
</feature>
<dbReference type="GO" id="GO:0036064">
    <property type="term" value="C:ciliary basal body"/>
    <property type="evidence" value="ECO:0007669"/>
    <property type="project" value="TreeGrafter"/>
</dbReference>
<feature type="region of interest" description="Disordered" evidence="4">
    <location>
        <begin position="1"/>
        <end position="21"/>
    </location>
</feature>
<dbReference type="GO" id="GO:0045022">
    <property type="term" value="P:early endosome to late endosome transport"/>
    <property type="evidence" value="ECO:0007669"/>
    <property type="project" value="TreeGrafter"/>
</dbReference>
<dbReference type="GO" id="GO:0015031">
    <property type="term" value="P:protein transport"/>
    <property type="evidence" value="ECO:0007669"/>
    <property type="project" value="UniProtKB-KW"/>
</dbReference>
<dbReference type="Pfam" id="PF11461">
    <property type="entry name" value="RILP"/>
    <property type="match status" value="1"/>
</dbReference>
<dbReference type="Proteomes" id="UP000694428">
    <property type="component" value="Unplaced"/>
</dbReference>
<evidence type="ECO:0000259" key="5">
    <source>
        <dbReference type="PROSITE" id="PS51776"/>
    </source>
</evidence>
<sequence length="347" mass="37889">AAGPMAEPARGTEPLWRTPPGRLAPPHVYRMAEALGAELRRLSGRFGPDAVAGLVPPVVRLLELLEALVAPVAPVGSEGEALLSEQQDAEVNGATLGPLGEAGRELSPVPSRWSLARGPFPSGEVLTPLRVVGTSQGCLWVPGAAHTRSPMLGTDSTVRKEREVMLRLKEVVDKQRDELRAQAHEIVCKSRDTEALQEQLHRFMSMNEELRHKVAVVQAQLKSALEKKSDLEAAVLQTQREMSRRSRAAPEAPLPQPSQEGAAPLPAKEPPCQDAGRSPARCCFSMEELQQILQERNELKTNLFLVQEELAYYQRTPWPIRVLLAALGSIYLQSFQLSHGLSVPGSC</sequence>
<accession>A0A8C9ES13</accession>
<dbReference type="Gene3D" id="1.20.58.1770">
    <property type="match status" value="1"/>
</dbReference>
<reference evidence="7" key="1">
    <citation type="submission" date="2025-08" db="UniProtKB">
        <authorList>
            <consortium name="Ensembl"/>
        </authorList>
    </citation>
    <scope>IDENTIFICATION</scope>
</reference>
<dbReference type="Gene3D" id="6.10.230.10">
    <property type="match status" value="1"/>
</dbReference>
<dbReference type="InterPro" id="IPR034744">
    <property type="entry name" value="RH2"/>
</dbReference>
<dbReference type="GO" id="GO:0060271">
    <property type="term" value="P:cilium assembly"/>
    <property type="evidence" value="ECO:0007669"/>
    <property type="project" value="TreeGrafter"/>
</dbReference>
<evidence type="ECO:0000256" key="3">
    <source>
        <dbReference type="ARBA" id="ARBA00023054"/>
    </source>
</evidence>
<name>A0A8C9ES13_PAVCR</name>
<keyword evidence="8" id="KW-1185">Reference proteome</keyword>
<dbReference type="InterPro" id="IPR021563">
    <property type="entry name" value="RILP_dimer"/>
</dbReference>
<feature type="region of interest" description="Disordered" evidence="4">
    <location>
        <begin position="238"/>
        <end position="276"/>
    </location>
</feature>
<dbReference type="GO" id="GO:0005764">
    <property type="term" value="C:lysosome"/>
    <property type="evidence" value="ECO:0007669"/>
    <property type="project" value="TreeGrafter"/>
</dbReference>
<keyword evidence="3" id="KW-0175">Coiled coil</keyword>
<dbReference type="AlphaFoldDB" id="A0A8C9ES13"/>
<dbReference type="Pfam" id="PF09744">
    <property type="entry name" value="RH1"/>
    <property type="match status" value="1"/>
</dbReference>
<dbReference type="GO" id="GO:0051959">
    <property type="term" value="F:dynein light intermediate chain binding"/>
    <property type="evidence" value="ECO:0007669"/>
    <property type="project" value="TreeGrafter"/>
</dbReference>
<proteinExistence type="predicted"/>
<dbReference type="PROSITE" id="PS51776">
    <property type="entry name" value="RH1"/>
    <property type="match status" value="1"/>
</dbReference>
<dbReference type="InterPro" id="IPR034743">
    <property type="entry name" value="RH1"/>
</dbReference>
<evidence type="ECO:0000313" key="7">
    <source>
        <dbReference type="Ensembl" id="ENSPSTP00000004754.1"/>
    </source>
</evidence>
<evidence type="ECO:0000256" key="4">
    <source>
        <dbReference type="SAM" id="MobiDB-lite"/>
    </source>
</evidence>
<dbReference type="PANTHER" id="PTHR21502">
    <property type="entry name" value="ZINC FINGER PROTEIN DZIP1"/>
    <property type="match status" value="1"/>
</dbReference>
<dbReference type="GO" id="GO:0046983">
    <property type="term" value="F:protein dimerization activity"/>
    <property type="evidence" value="ECO:0007669"/>
    <property type="project" value="InterPro"/>
</dbReference>
<protein>
    <submittedName>
        <fullName evidence="7">Rab interacting lysosomal protein</fullName>
    </submittedName>
</protein>
<reference evidence="7" key="2">
    <citation type="submission" date="2025-09" db="UniProtKB">
        <authorList>
            <consortium name="Ensembl"/>
        </authorList>
    </citation>
    <scope>IDENTIFICATION</scope>
</reference>
<organism evidence="7 8">
    <name type="scientific">Pavo cristatus</name>
    <name type="common">Indian peafowl</name>
    <name type="synonym">Blue peafowl</name>
    <dbReference type="NCBI Taxonomy" id="9049"/>
    <lineage>
        <taxon>Eukaryota</taxon>
        <taxon>Metazoa</taxon>
        <taxon>Chordata</taxon>
        <taxon>Craniata</taxon>
        <taxon>Vertebrata</taxon>
        <taxon>Euteleostomi</taxon>
        <taxon>Archelosauria</taxon>
        <taxon>Archosauria</taxon>
        <taxon>Dinosauria</taxon>
        <taxon>Saurischia</taxon>
        <taxon>Theropoda</taxon>
        <taxon>Coelurosauria</taxon>
        <taxon>Aves</taxon>
        <taxon>Neognathae</taxon>
        <taxon>Galloanserae</taxon>
        <taxon>Galliformes</taxon>
        <taxon>Phasianidae</taxon>
        <taxon>Phasianinae</taxon>
        <taxon>Pavo</taxon>
    </lineage>
</organism>
<dbReference type="SUPFAM" id="SSF161256">
    <property type="entry name" value="RILP dimerisation region"/>
    <property type="match status" value="1"/>
</dbReference>
<keyword evidence="2" id="KW-0653">Protein transport</keyword>
<keyword evidence="1" id="KW-0813">Transport</keyword>
<evidence type="ECO:0000313" key="8">
    <source>
        <dbReference type="Proteomes" id="UP000694428"/>
    </source>
</evidence>
<dbReference type="Ensembl" id="ENSPSTT00000004993.1">
    <property type="protein sequence ID" value="ENSPSTP00000004754.1"/>
    <property type="gene ID" value="ENSPSTG00000003396.1"/>
</dbReference>
<evidence type="ECO:0000256" key="2">
    <source>
        <dbReference type="ARBA" id="ARBA00022927"/>
    </source>
</evidence>